<dbReference type="Proteomes" id="UP000224101">
    <property type="component" value="Segment"/>
</dbReference>
<dbReference type="GeneID" id="40085878"/>
<evidence type="ECO:0000313" key="2">
    <source>
        <dbReference type="Proteomes" id="UP000224101"/>
    </source>
</evidence>
<protein>
    <submittedName>
        <fullName evidence="1">Uncharacterized protein</fullName>
    </submittedName>
</protein>
<evidence type="ECO:0000313" key="1">
    <source>
        <dbReference type="EMBL" id="ASD50475.1"/>
    </source>
</evidence>
<dbReference type="RefSeq" id="YP_009609793.1">
    <property type="nucleotide sequence ID" value="NC_041997.1"/>
</dbReference>
<dbReference type="EMBL" id="KY979132">
    <property type="protein sequence ID" value="ASD50475.1"/>
    <property type="molecule type" value="Genomic_DNA"/>
</dbReference>
<organism evidence="1 2">
    <name type="scientific">Acidovorax phage ACP17</name>
    <dbReference type="NCBI Taxonomy" id="2010329"/>
    <lineage>
        <taxon>Viruses</taxon>
        <taxon>Duplodnaviria</taxon>
        <taxon>Heunggongvirae</taxon>
        <taxon>Uroviricota</taxon>
        <taxon>Caudoviricetes</taxon>
        <taxon>Busanvirus</taxon>
        <taxon>Busanvirus ACP17</taxon>
    </lineage>
</organism>
<accession>A0A218M362</accession>
<reference evidence="1 2" key="1">
    <citation type="submission" date="2017-08" db="EMBL/GenBank/DDBJ databases">
        <title>Characterization and complete genome sequence of novel bacteriophage infecting the causal agent of bacterial fruit blotch, Acidovorax citrulli.</title>
        <authorList>
            <person name="Midani A.R."/>
            <person name="Park S.-H."/>
            <person name="Choi T.-J."/>
        </authorList>
    </citation>
    <scope>NUCLEOTIDE SEQUENCE [LARGE SCALE GENOMIC DNA]</scope>
</reference>
<proteinExistence type="predicted"/>
<keyword evidence="2" id="KW-1185">Reference proteome</keyword>
<dbReference type="KEGG" id="vg:40085878"/>
<name>A0A218M362_9CAUD</name>
<sequence>MTAIEKLRDKLIAEGFTLTDENKGVLHLSRMTKVGAPPNKATGQRVDVFFELDGPANSVDILVEAHNGDAWCRPAITGMSPEYVSKHFKMLEQRVVYAWRELSD</sequence>